<evidence type="ECO:0000313" key="3">
    <source>
        <dbReference type="Proteomes" id="UP001565200"/>
    </source>
</evidence>
<evidence type="ECO:0000256" key="1">
    <source>
        <dbReference type="SAM" id="SignalP"/>
    </source>
</evidence>
<name>A0ABV4D3Y5_9BACT</name>
<evidence type="ECO:0000313" key="2">
    <source>
        <dbReference type="EMBL" id="MEY8246697.1"/>
    </source>
</evidence>
<protein>
    <submittedName>
        <fullName evidence="2">Uncharacterized protein</fullName>
    </submittedName>
</protein>
<organism evidence="2 3">
    <name type="scientific">Heminiphilus faecis</name>
    <dbReference type="NCBI Taxonomy" id="2601703"/>
    <lineage>
        <taxon>Bacteria</taxon>
        <taxon>Pseudomonadati</taxon>
        <taxon>Bacteroidota</taxon>
        <taxon>Bacteroidia</taxon>
        <taxon>Bacteroidales</taxon>
        <taxon>Muribaculaceae</taxon>
        <taxon>Heminiphilus</taxon>
    </lineage>
</organism>
<keyword evidence="1" id="KW-0732">Signal</keyword>
<sequence length="202" mass="22956">MKSNRIAIHILFIFAAWACVACGKTQASPQTKDDVKYEVGIYEIVPFSEANFPAFPQYDDYQKAKEIEEVLPYRDFYVYSDTAVVNTIIALNNIEEMGYKHVWLPKKIGNANACELVIYKSLPLLSEKVNIKEIEEIPNDKDVLQLFFTLSDKERFATITKANINKKLAMSVNGEIVYVPTVMNEITSGNCMIIIPKSTIDR</sequence>
<comment type="caution">
    <text evidence="2">The sequence shown here is derived from an EMBL/GenBank/DDBJ whole genome shotgun (WGS) entry which is preliminary data.</text>
</comment>
<gene>
    <name evidence="2" type="ORF">AAK873_13920</name>
</gene>
<keyword evidence="3" id="KW-1185">Reference proteome</keyword>
<dbReference type="EMBL" id="JBCLPP010000077">
    <property type="protein sequence ID" value="MEY8246697.1"/>
    <property type="molecule type" value="Genomic_DNA"/>
</dbReference>
<feature type="signal peptide" evidence="1">
    <location>
        <begin position="1"/>
        <end position="18"/>
    </location>
</feature>
<reference evidence="2 3" key="1">
    <citation type="submission" date="2024-03" db="EMBL/GenBank/DDBJ databases">
        <title>Mouse gut bacterial collection (mGBC) of GemPharmatech.</title>
        <authorList>
            <person name="He Y."/>
            <person name="Dong L."/>
            <person name="Wu D."/>
            <person name="Gao X."/>
            <person name="Lin Z."/>
        </authorList>
    </citation>
    <scope>NUCLEOTIDE SEQUENCE [LARGE SCALE GENOMIC DNA]</scope>
    <source>
        <strain evidence="2 3">54-13</strain>
    </source>
</reference>
<feature type="chain" id="PRO_5045571846" evidence="1">
    <location>
        <begin position="19"/>
        <end position="202"/>
    </location>
</feature>
<accession>A0ABV4D3Y5</accession>
<dbReference type="Gene3D" id="3.30.1360.200">
    <property type="match status" value="1"/>
</dbReference>
<proteinExistence type="predicted"/>
<dbReference type="RefSeq" id="WP_136421810.1">
    <property type="nucleotide sequence ID" value="NZ_JBCLPP010000077.1"/>
</dbReference>
<dbReference type="Proteomes" id="UP001565200">
    <property type="component" value="Unassembled WGS sequence"/>
</dbReference>